<dbReference type="InterPro" id="IPR049712">
    <property type="entry name" value="Poly_export"/>
</dbReference>
<dbReference type="AlphaFoldDB" id="A0A0W8FS81"/>
<dbReference type="PANTHER" id="PTHR33619:SF3">
    <property type="entry name" value="POLYSACCHARIDE EXPORT PROTEIN GFCE-RELATED"/>
    <property type="match status" value="1"/>
</dbReference>
<comment type="caution">
    <text evidence="3">The sequence shown here is derived from an EMBL/GenBank/DDBJ whole genome shotgun (WGS) entry which is preliminary data.</text>
</comment>
<gene>
    <name evidence="3" type="ORF">ASZ90_006461</name>
</gene>
<accession>A0A0W8FS81</accession>
<feature type="domain" description="Polysaccharide export protein N-terminal" evidence="2">
    <location>
        <begin position="71"/>
        <end position="166"/>
    </location>
</feature>
<name>A0A0W8FS81_9ZZZZ</name>
<evidence type="ECO:0000256" key="1">
    <source>
        <dbReference type="ARBA" id="ARBA00022729"/>
    </source>
</evidence>
<dbReference type="Gene3D" id="3.30.1950.10">
    <property type="entry name" value="wza like domain"/>
    <property type="match status" value="1"/>
</dbReference>
<sequence length="373" mass="40896">MKRNKTITSAIVSSLLVIFLILTGCATYRDMPPGTVVNITGQETKLKNLQNVRSPVVEQETVTVRPLSEPPPPPDYIVGSYDVLSINVSKPDFSAMGATSGSSSLTESNLGAGTQTTGYRVDGKGNIQLPFVGTLHVSGMTLQEIQNRLMKIYPKYFKDPWVIVDVKEYRSQPLYILGQFNNTGVFYMDRPFNVLQGLAMGKGYDASANPRAARIIRDKKVLPVDIYELLMNADQSQNIWLKSGDTIYMPDNKNRVVFVFGASKGGGPVAIPPAGLNLLQAIATVGLQEIGYHARRVFLIRSFSPTRGQLMLIDVDKIIQGDALPMALTEGDIIYIPKSALTTWNEALGEMLPTLSAFSAILSPFVQIKYLSQ</sequence>
<dbReference type="PROSITE" id="PS51257">
    <property type="entry name" value="PROKAR_LIPOPROTEIN"/>
    <property type="match status" value="1"/>
</dbReference>
<evidence type="ECO:0000259" key="2">
    <source>
        <dbReference type="Pfam" id="PF02563"/>
    </source>
</evidence>
<dbReference type="GO" id="GO:0015159">
    <property type="term" value="F:polysaccharide transmembrane transporter activity"/>
    <property type="evidence" value="ECO:0007669"/>
    <property type="project" value="InterPro"/>
</dbReference>
<organism evidence="3">
    <name type="scientific">hydrocarbon metagenome</name>
    <dbReference type="NCBI Taxonomy" id="938273"/>
    <lineage>
        <taxon>unclassified sequences</taxon>
        <taxon>metagenomes</taxon>
        <taxon>ecological metagenomes</taxon>
    </lineage>
</organism>
<keyword evidence="1" id="KW-0732">Signal</keyword>
<dbReference type="InterPro" id="IPR003715">
    <property type="entry name" value="Poly_export_N"/>
</dbReference>
<evidence type="ECO:0000313" key="3">
    <source>
        <dbReference type="EMBL" id="KUG23734.1"/>
    </source>
</evidence>
<protein>
    <recommendedName>
        <fullName evidence="2">Polysaccharide export protein N-terminal domain-containing protein</fullName>
    </recommendedName>
</protein>
<proteinExistence type="predicted"/>
<dbReference type="EMBL" id="LNQE01000889">
    <property type="protein sequence ID" value="KUG23734.1"/>
    <property type="molecule type" value="Genomic_DNA"/>
</dbReference>
<dbReference type="PANTHER" id="PTHR33619">
    <property type="entry name" value="POLYSACCHARIDE EXPORT PROTEIN GFCE-RELATED"/>
    <property type="match status" value="1"/>
</dbReference>
<dbReference type="Pfam" id="PF02563">
    <property type="entry name" value="Poly_export"/>
    <property type="match status" value="1"/>
</dbReference>
<reference evidence="3" key="1">
    <citation type="journal article" date="2015" name="Proc. Natl. Acad. Sci. U.S.A.">
        <title>Networks of energetic and metabolic interactions define dynamics in microbial communities.</title>
        <authorList>
            <person name="Embree M."/>
            <person name="Liu J.K."/>
            <person name="Al-Bassam M.M."/>
            <person name="Zengler K."/>
        </authorList>
    </citation>
    <scope>NUCLEOTIDE SEQUENCE</scope>
</reference>
<dbReference type="Gene3D" id="3.10.560.10">
    <property type="entry name" value="Outer membrane lipoprotein wza domain like"/>
    <property type="match status" value="1"/>
</dbReference>